<feature type="compositionally biased region" description="Polar residues" evidence="8">
    <location>
        <begin position="1"/>
        <end position="15"/>
    </location>
</feature>
<gene>
    <name evidence="10" type="ORF">V1264_015764</name>
</gene>
<feature type="compositionally biased region" description="Acidic residues" evidence="8">
    <location>
        <begin position="16"/>
        <end position="26"/>
    </location>
</feature>
<dbReference type="FunFam" id="3.30.160.60:FF:001498">
    <property type="entry name" value="Zinc finger protein 404"/>
    <property type="match status" value="1"/>
</dbReference>
<dbReference type="GO" id="GO:0000981">
    <property type="term" value="F:DNA-binding transcription factor activity, RNA polymerase II-specific"/>
    <property type="evidence" value="ECO:0007669"/>
    <property type="project" value="TreeGrafter"/>
</dbReference>
<evidence type="ECO:0000256" key="3">
    <source>
        <dbReference type="ARBA" id="ARBA00022737"/>
    </source>
</evidence>
<organism evidence="10 11">
    <name type="scientific">Littorina saxatilis</name>
    <dbReference type="NCBI Taxonomy" id="31220"/>
    <lineage>
        <taxon>Eukaryota</taxon>
        <taxon>Metazoa</taxon>
        <taxon>Spiralia</taxon>
        <taxon>Lophotrochozoa</taxon>
        <taxon>Mollusca</taxon>
        <taxon>Gastropoda</taxon>
        <taxon>Caenogastropoda</taxon>
        <taxon>Littorinimorpha</taxon>
        <taxon>Littorinoidea</taxon>
        <taxon>Littorinidae</taxon>
        <taxon>Littorina</taxon>
    </lineage>
</organism>
<feature type="region of interest" description="Disordered" evidence="8">
    <location>
        <begin position="670"/>
        <end position="711"/>
    </location>
</feature>
<evidence type="ECO:0000256" key="6">
    <source>
        <dbReference type="ARBA" id="ARBA00023242"/>
    </source>
</evidence>
<accession>A0AAN9BMF5</accession>
<dbReference type="SUPFAM" id="SSF57667">
    <property type="entry name" value="beta-beta-alpha zinc fingers"/>
    <property type="match status" value="3"/>
</dbReference>
<feature type="compositionally biased region" description="Polar residues" evidence="8">
    <location>
        <begin position="462"/>
        <end position="471"/>
    </location>
</feature>
<dbReference type="AlphaFoldDB" id="A0AAN9BMF5"/>
<keyword evidence="11" id="KW-1185">Reference proteome</keyword>
<evidence type="ECO:0000256" key="5">
    <source>
        <dbReference type="ARBA" id="ARBA00022833"/>
    </source>
</evidence>
<evidence type="ECO:0000313" key="10">
    <source>
        <dbReference type="EMBL" id="KAK7107938.1"/>
    </source>
</evidence>
<dbReference type="GO" id="GO:0005634">
    <property type="term" value="C:nucleus"/>
    <property type="evidence" value="ECO:0007669"/>
    <property type="project" value="UniProtKB-SubCell"/>
</dbReference>
<evidence type="ECO:0000256" key="2">
    <source>
        <dbReference type="ARBA" id="ARBA00022723"/>
    </source>
</evidence>
<dbReference type="PANTHER" id="PTHR24394:SF44">
    <property type="entry name" value="ZINC FINGER PROTEIN 271-LIKE"/>
    <property type="match status" value="1"/>
</dbReference>
<dbReference type="GO" id="GO:0008270">
    <property type="term" value="F:zinc ion binding"/>
    <property type="evidence" value="ECO:0007669"/>
    <property type="project" value="UniProtKB-KW"/>
</dbReference>
<feature type="compositionally biased region" description="Basic and acidic residues" evidence="8">
    <location>
        <begin position="698"/>
        <end position="707"/>
    </location>
</feature>
<feature type="region of interest" description="Disordered" evidence="8">
    <location>
        <begin position="1"/>
        <end position="29"/>
    </location>
</feature>
<feature type="region of interest" description="Disordered" evidence="8">
    <location>
        <begin position="615"/>
        <end position="639"/>
    </location>
</feature>
<keyword evidence="6" id="KW-0539">Nucleus</keyword>
<dbReference type="SMART" id="SM00355">
    <property type="entry name" value="ZnF_C2H2"/>
    <property type="match status" value="9"/>
</dbReference>
<keyword evidence="2" id="KW-0479">Metal-binding</keyword>
<keyword evidence="4 7" id="KW-0863">Zinc-finger</keyword>
<feature type="domain" description="C2H2-type" evidence="9">
    <location>
        <begin position="831"/>
        <end position="854"/>
    </location>
</feature>
<feature type="compositionally biased region" description="Acidic residues" evidence="8">
    <location>
        <begin position="438"/>
        <end position="451"/>
    </location>
</feature>
<dbReference type="PROSITE" id="PS50157">
    <property type="entry name" value="ZINC_FINGER_C2H2_2"/>
    <property type="match status" value="3"/>
</dbReference>
<feature type="compositionally biased region" description="Basic and acidic residues" evidence="8">
    <location>
        <begin position="416"/>
        <end position="427"/>
    </location>
</feature>
<protein>
    <recommendedName>
        <fullName evidence="9">C2H2-type domain-containing protein</fullName>
    </recommendedName>
</protein>
<evidence type="ECO:0000256" key="7">
    <source>
        <dbReference type="PROSITE-ProRule" id="PRU00042"/>
    </source>
</evidence>
<dbReference type="Proteomes" id="UP001374579">
    <property type="component" value="Unassembled WGS sequence"/>
</dbReference>
<dbReference type="EMBL" id="JBAMIC010000004">
    <property type="protein sequence ID" value="KAK7107938.1"/>
    <property type="molecule type" value="Genomic_DNA"/>
</dbReference>
<reference evidence="10 11" key="1">
    <citation type="submission" date="2024-02" db="EMBL/GenBank/DDBJ databases">
        <title>Chromosome-scale genome assembly of the rough periwinkle Littorina saxatilis.</title>
        <authorList>
            <person name="De Jode A."/>
            <person name="Faria R."/>
            <person name="Formenti G."/>
            <person name="Sims Y."/>
            <person name="Smith T.P."/>
            <person name="Tracey A."/>
            <person name="Wood J.M.D."/>
            <person name="Zagrodzka Z.B."/>
            <person name="Johannesson K."/>
            <person name="Butlin R.K."/>
            <person name="Leder E.H."/>
        </authorList>
    </citation>
    <scope>NUCLEOTIDE SEQUENCE [LARGE SCALE GENOMIC DNA]</scope>
    <source>
        <strain evidence="10">Snail1</strain>
        <tissue evidence="10">Muscle</tissue>
    </source>
</reference>
<evidence type="ECO:0000259" key="9">
    <source>
        <dbReference type="PROSITE" id="PS50157"/>
    </source>
</evidence>
<evidence type="ECO:0000256" key="8">
    <source>
        <dbReference type="SAM" id="MobiDB-lite"/>
    </source>
</evidence>
<evidence type="ECO:0000313" key="11">
    <source>
        <dbReference type="Proteomes" id="UP001374579"/>
    </source>
</evidence>
<dbReference type="Pfam" id="PF00096">
    <property type="entry name" value="zf-C2H2"/>
    <property type="match status" value="1"/>
</dbReference>
<dbReference type="PROSITE" id="PS00028">
    <property type="entry name" value="ZINC_FINGER_C2H2_1"/>
    <property type="match status" value="2"/>
</dbReference>
<name>A0AAN9BMF5_9CAEN</name>
<dbReference type="Gene3D" id="3.30.160.60">
    <property type="entry name" value="Classic Zinc Finger"/>
    <property type="match status" value="4"/>
</dbReference>
<comment type="caution">
    <text evidence="10">The sequence shown here is derived from an EMBL/GenBank/DDBJ whole genome shotgun (WGS) entry which is preliminary data.</text>
</comment>
<feature type="domain" description="C2H2-type" evidence="9">
    <location>
        <begin position="861"/>
        <end position="888"/>
    </location>
</feature>
<proteinExistence type="predicted"/>
<dbReference type="PANTHER" id="PTHR24394">
    <property type="entry name" value="ZINC FINGER PROTEIN"/>
    <property type="match status" value="1"/>
</dbReference>
<keyword evidence="5" id="KW-0862">Zinc</keyword>
<comment type="subcellular location">
    <subcellularLocation>
        <location evidence="1">Nucleus</location>
    </subcellularLocation>
</comment>
<dbReference type="InterPro" id="IPR036236">
    <property type="entry name" value="Znf_C2H2_sf"/>
</dbReference>
<keyword evidence="3" id="KW-0677">Repeat</keyword>
<feature type="region of interest" description="Disordered" evidence="8">
    <location>
        <begin position="543"/>
        <end position="575"/>
    </location>
</feature>
<dbReference type="InterPro" id="IPR013087">
    <property type="entry name" value="Znf_C2H2_type"/>
</dbReference>
<feature type="compositionally biased region" description="Basic residues" evidence="8">
    <location>
        <begin position="406"/>
        <end position="415"/>
    </location>
</feature>
<evidence type="ECO:0000256" key="1">
    <source>
        <dbReference type="ARBA" id="ARBA00004123"/>
    </source>
</evidence>
<feature type="region of interest" description="Disordered" evidence="8">
    <location>
        <begin position="402"/>
        <end position="471"/>
    </location>
</feature>
<feature type="domain" description="C2H2-type" evidence="9">
    <location>
        <begin position="916"/>
        <end position="943"/>
    </location>
</feature>
<sequence length="1109" mass="120352">MDSSEETQPTATADSTAEDSMEEAEDQGEHLYSTDAPMILDPSAMSINSSGVIDAQNVIVTTSAMSSTEVATTRAITIGSQMYIIQTDPSHSGDASLDQHAFVLQPDVVSSVGSISTSQGEAISLQSAGEEGAMGDEGGFSSAESTAVVDASQVAGTFQALQGDEEGVTGVIDTAGLGSADQGETITISLEEATQIILQQQGLEGAAIQMPDGSYQLLSQQFIQVTKEDGTVDTQALPVEVMQALSAQGMVGYSSIDASHVQEGVEATQDGIDENAEAGKNSEESETHLPKGEMAEAHDNAMDHVKQEATADSGETSQRDLNLQEITQVSQGPNLTVSVTVSGSTTAILETPAQVKQEVVTPKPDLNCPIEVTERTEVMIRGKKCLLMQNPETKQLCAYPILPPAGKKRRGRPRKVRPERPDDDVRIVSDITASVSEYAEEPNAEGAEEAMESAANGAEKSGTPNTSITLGDQNSAAEGLLELSNAGPDSVRRSARKRKKAKVFDDYDVLEASSDEEGSFNDDEKDPDVTMYGVKKQKIKREAPPLPNPFMMPVKRGRGRPRRYPPPGQSTTTSSIPAVILPSANGQTLVMAPLQSLHNIQGLQSHMKTHLQQLIPKPPASSSGESPLPGGTLHPTTISITTSTPATAAITLGPDGDALPIDPSAVLDASGMLPASLPGEALPMGGESSDTQEGLDTTGEKERREGEAGNCVDGQQQTVIQIPDNLLTMFGIKKDPVKIGLKASESELEKLKCPKCDFQGYYLQQYQNHIASHNEDIQKCKCCNYLTFDKDDLLHHFKENHPRCICHICDFMAEHAYMIKRHMMRHNQEGCTCEVCGKVYKDQYILKMHVKMVHMPAEVLFECQVCGKKFTRKAHLKRHLRIHDPEKPFKCPSCEYRGCERSDISKHLLIHEEPRHVCELCGKAFRHVKNKELHVKRHNGQRDYKCGVCDFYGYTFTDIRKHIERKHSDIKTVTCEKCAMPFKSEAALREHQKENCEVMMIEQALAIATSNGGTSQATIQIPSSFAVDGQQIMIDGQQIAVDGGQVNITVEHVPEEDEDQMVETTIADIVTSSGHVIDTPDGAIHIIPNGEDIEEEEEVDLKSESIGLE</sequence>
<evidence type="ECO:0000256" key="4">
    <source>
        <dbReference type="ARBA" id="ARBA00022771"/>
    </source>
</evidence>